<proteinExistence type="predicted"/>
<dbReference type="Proteomes" id="UP001501772">
    <property type="component" value="Unassembled WGS sequence"/>
</dbReference>
<protein>
    <recommendedName>
        <fullName evidence="3">Lipocalin-like domain-containing protein</fullName>
    </recommendedName>
</protein>
<evidence type="ECO:0000313" key="2">
    <source>
        <dbReference type="Proteomes" id="UP001501772"/>
    </source>
</evidence>
<sequence length="147" mass="17216">MNNKYLIAWVIPLLLFGTSCKKQEKLNQEKPDKKIEKAALIGAWNPTKIETSFIDKKNHEISRVDSSDKVKFYIPAYKFTADQVNVDYKSWDYSIITSDKSITLEYLRFGVLQHYEILKLNNSQLILKNISNEESGLRTEIIYYKKD</sequence>
<name>A0ABP8BM11_9SPHI</name>
<evidence type="ECO:0008006" key="3">
    <source>
        <dbReference type="Google" id="ProtNLM"/>
    </source>
</evidence>
<comment type="caution">
    <text evidence="1">The sequence shown here is derived from an EMBL/GenBank/DDBJ whole genome shotgun (WGS) entry which is preliminary data.</text>
</comment>
<organism evidence="1 2">
    <name type="scientific">Pedobacter jeongneungensis</name>
    <dbReference type="NCBI Taxonomy" id="947309"/>
    <lineage>
        <taxon>Bacteria</taxon>
        <taxon>Pseudomonadati</taxon>
        <taxon>Bacteroidota</taxon>
        <taxon>Sphingobacteriia</taxon>
        <taxon>Sphingobacteriales</taxon>
        <taxon>Sphingobacteriaceae</taxon>
        <taxon>Pedobacter</taxon>
    </lineage>
</organism>
<dbReference type="PROSITE" id="PS51257">
    <property type="entry name" value="PROKAR_LIPOPROTEIN"/>
    <property type="match status" value="1"/>
</dbReference>
<evidence type="ECO:0000313" key="1">
    <source>
        <dbReference type="EMBL" id="GAA4210155.1"/>
    </source>
</evidence>
<dbReference type="EMBL" id="BAABBY010000009">
    <property type="protein sequence ID" value="GAA4210155.1"/>
    <property type="molecule type" value="Genomic_DNA"/>
</dbReference>
<keyword evidence="2" id="KW-1185">Reference proteome</keyword>
<accession>A0ABP8BM11</accession>
<dbReference type="RefSeq" id="WP_344852910.1">
    <property type="nucleotide sequence ID" value="NZ_BAABBY010000009.1"/>
</dbReference>
<gene>
    <name evidence="1" type="ORF">GCM10022289_37040</name>
</gene>
<reference evidence="2" key="1">
    <citation type="journal article" date="2019" name="Int. J. Syst. Evol. Microbiol.">
        <title>The Global Catalogue of Microorganisms (GCM) 10K type strain sequencing project: providing services to taxonomists for standard genome sequencing and annotation.</title>
        <authorList>
            <consortium name="The Broad Institute Genomics Platform"/>
            <consortium name="The Broad Institute Genome Sequencing Center for Infectious Disease"/>
            <person name="Wu L."/>
            <person name="Ma J."/>
        </authorList>
    </citation>
    <scope>NUCLEOTIDE SEQUENCE [LARGE SCALE GENOMIC DNA]</scope>
    <source>
        <strain evidence="2">JCM 17626</strain>
    </source>
</reference>